<sequence length="530" mass="57374">MPIATILEKLGEGFLNTRNLPFILLLPLAVIGLLERHGLKERAQAWIAKIHSATAGRLLIVYLFVREATAALGLTSLGGHPQMVRPLLAPMAEGAAEKRFGPLPGNVRYRLRAMSAATDNVGLFFGEDIFVAFGAIIFMHNFMLESGGIQTEPLHIALWGIPTAICAFLIHAARLWRLDRHLQRELDRINAGQAKGGAAMNFQQTYLYWLAGAVLLVVAIMSWRDKSNPRRLTTGLFWGLYGLVFLLGDWTYQLVGDKRTVNIAVGGVVVVLALIAGFGGVRLGSYHQRTQEEKTASAKRLGNKLFFPALAIPVVTVIGVLLFNNLPSWQVALFGPGNHATLITLFSMTVGTLIGLAMAIRMTHETVAQPMQEARRLLDSVGWAFILPQILAVLGLLFTAAGVGTSISWLTEHYLAVDNRFIAVAVYAIGMAVLTMVMGNAFAAFPIVTAGVGIPILVLQHGGNPAVMAAIGMFSGYCGTLMTPMAANFNIVPAALLELPDKNAVIKAQIPTGILLLIVNVFLLYFLMFL</sequence>
<gene>
    <name evidence="2" type="ORF">NCTC13635_06132</name>
</gene>
<dbReference type="Pfam" id="PF06149">
    <property type="entry name" value="DUF969"/>
    <property type="match status" value="1"/>
</dbReference>
<reference evidence="2 3" key="1">
    <citation type="submission" date="2018-12" db="EMBL/GenBank/DDBJ databases">
        <authorList>
            <consortium name="Pathogen Informatics"/>
        </authorList>
    </citation>
    <scope>NUCLEOTIDE SEQUENCE [LARGE SCALE GENOMIC DNA]</scope>
    <source>
        <strain evidence="2 3">NCTC13635</strain>
    </source>
</reference>
<dbReference type="Proteomes" id="UP000282433">
    <property type="component" value="Chromosome"/>
</dbReference>
<feature type="transmembrane region" description="Helical" evidence="1">
    <location>
        <begin position="156"/>
        <end position="176"/>
    </location>
</feature>
<keyword evidence="1" id="KW-1133">Transmembrane helix</keyword>
<evidence type="ECO:0000256" key="1">
    <source>
        <dbReference type="SAM" id="Phobius"/>
    </source>
</evidence>
<feature type="transmembrane region" description="Helical" evidence="1">
    <location>
        <begin position="506"/>
        <end position="527"/>
    </location>
</feature>
<feature type="transmembrane region" description="Helical" evidence="1">
    <location>
        <begin position="59"/>
        <end position="78"/>
    </location>
</feature>
<evidence type="ECO:0000313" key="3">
    <source>
        <dbReference type="Proteomes" id="UP000282433"/>
    </source>
</evidence>
<keyword evidence="1" id="KW-0472">Membrane</keyword>
<dbReference type="InterPro" id="IPR010374">
    <property type="entry name" value="DUF969"/>
</dbReference>
<organism evidence="2 3">
    <name type="scientific">Klebsiella pneumoniae</name>
    <dbReference type="NCBI Taxonomy" id="573"/>
    <lineage>
        <taxon>Bacteria</taxon>
        <taxon>Pseudomonadati</taxon>
        <taxon>Pseudomonadota</taxon>
        <taxon>Gammaproteobacteria</taxon>
        <taxon>Enterobacterales</taxon>
        <taxon>Enterobacteriaceae</taxon>
        <taxon>Klebsiella/Raoultella group</taxon>
        <taxon>Klebsiella</taxon>
        <taxon>Klebsiella pneumoniae complex</taxon>
    </lineage>
</organism>
<feature type="transmembrane region" description="Helical" evidence="1">
    <location>
        <begin position="343"/>
        <end position="360"/>
    </location>
</feature>
<feature type="transmembrane region" description="Helical" evidence="1">
    <location>
        <begin position="261"/>
        <end position="284"/>
    </location>
</feature>
<dbReference type="AlphaFoldDB" id="A0A3S4GT01"/>
<feature type="transmembrane region" description="Helical" evidence="1">
    <location>
        <begin position="235"/>
        <end position="255"/>
    </location>
</feature>
<proteinExistence type="predicted"/>
<feature type="transmembrane region" description="Helical" evidence="1">
    <location>
        <begin position="121"/>
        <end position="144"/>
    </location>
</feature>
<dbReference type="InterPro" id="IPR009323">
    <property type="entry name" value="DUF979"/>
</dbReference>
<name>A0A3S4GT01_KLEPN</name>
<dbReference type="Pfam" id="PF06166">
    <property type="entry name" value="DUF979"/>
    <property type="match status" value="1"/>
</dbReference>
<feature type="transmembrane region" description="Helical" evidence="1">
    <location>
        <begin position="206"/>
        <end position="223"/>
    </location>
</feature>
<feature type="transmembrane region" description="Helical" evidence="1">
    <location>
        <begin position="421"/>
        <end position="454"/>
    </location>
</feature>
<feature type="transmembrane region" description="Helical" evidence="1">
    <location>
        <begin position="381"/>
        <end position="401"/>
    </location>
</feature>
<protein>
    <submittedName>
        <fullName evidence="2">Membrane protein</fullName>
    </submittedName>
</protein>
<accession>A0A3S4GT01</accession>
<feature type="transmembrane region" description="Helical" evidence="1">
    <location>
        <begin position="305"/>
        <end position="323"/>
    </location>
</feature>
<dbReference type="EMBL" id="LR134162">
    <property type="protein sequence ID" value="VEB06600.1"/>
    <property type="molecule type" value="Genomic_DNA"/>
</dbReference>
<keyword evidence="1" id="KW-0812">Transmembrane</keyword>
<evidence type="ECO:0000313" key="2">
    <source>
        <dbReference type="EMBL" id="VEB06600.1"/>
    </source>
</evidence>
<feature type="transmembrane region" description="Helical" evidence="1">
    <location>
        <begin position="20"/>
        <end position="39"/>
    </location>
</feature>